<evidence type="ECO:0000313" key="2">
    <source>
        <dbReference type="Proteomes" id="UP000499080"/>
    </source>
</evidence>
<evidence type="ECO:0000313" key="1">
    <source>
        <dbReference type="EMBL" id="GBL80789.1"/>
    </source>
</evidence>
<organism evidence="1 2">
    <name type="scientific">Araneus ventricosus</name>
    <name type="common">Orbweaver spider</name>
    <name type="synonym">Epeira ventricosa</name>
    <dbReference type="NCBI Taxonomy" id="182803"/>
    <lineage>
        <taxon>Eukaryota</taxon>
        <taxon>Metazoa</taxon>
        <taxon>Ecdysozoa</taxon>
        <taxon>Arthropoda</taxon>
        <taxon>Chelicerata</taxon>
        <taxon>Arachnida</taxon>
        <taxon>Araneae</taxon>
        <taxon>Araneomorphae</taxon>
        <taxon>Entelegynae</taxon>
        <taxon>Araneoidea</taxon>
        <taxon>Araneidae</taxon>
        <taxon>Araneus</taxon>
    </lineage>
</organism>
<gene>
    <name evidence="1" type="ORF">AVEN_26227_1</name>
</gene>
<accession>A0A4Y2AND5</accession>
<reference evidence="1 2" key="1">
    <citation type="journal article" date="2019" name="Sci. Rep.">
        <title>Orb-weaving spider Araneus ventricosus genome elucidates the spidroin gene catalogue.</title>
        <authorList>
            <person name="Kono N."/>
            <person name="Nakamura H."/>
            <person name="Ohtoshi R."/>
            <person name="Moran D.A.P."/>
            <person name="Shinohara A."/>
            <person name="Yoshida Y."/>
            <person name="Fujiwara M."/>
            <person name="Mori M."/>
            <person name="Tomita M."/>
            <person name="Arakawa K."/>
        </authorList>
    </citation>
    <scope>NUCLEOTIDE SEQUENCE [LARGE SCALE GENOMIC DNA]</scope>
</reference>
<dbReference type="AlphaFoldDB" id="A0A4Y2AND5"/>
<proteinExistence type="predicted"/>
<name>A0A4Y2AND5_ARAVE</name>
<dbReference type="Proteomes" id="UP000499080">
    <property type="component" value="Unassembled WGS sequence"/>
</dbReference>
<comment type="caution">
    <text evidence="1">The sequence shown here is derived from an EMBL/GenBank/DDBJ whole genome shotgun (WGS) entry which is preliminary data.</text>
</comment>
<protein>
    <submittedName>
        <fullName evidence="1">Uncharacterized protein</fullName>
    </submittedName>
</protein>
<dbReference type="EMBL" id="BGPR01000023">
    <property type="protein sequence ID" value="GBL80789.1"/>
    <property type="molecule type" value="Genomic_DNA"/>
</dbReference>
<sequence length="196" mass="23326">MLQHLQLVWMPLISPQNAHDPALTDSHLSRETSDTFCQTFDHHCYHLCLRIFICFYLWSSRSVCIGDGTCPFEFIDKFCYSVKGYTCSVRSLYLKYRLHDGWYRSQPTEQCQYVLPSLVASFFNWFTFMKMKKKLVTAFTICLETYDSPCIPCLHITIQKQKHKYLNYKILCYKIKCHNGKHEKKQEETKETQDLK</sequence>
<keyword evidence="2" id="KW-1185">Reference proteome</keyword>